<evidence type="ECO:0000259" key="4">
    <source>
        <dbReference type="Pfam" id="PF21864"/>
    </source>
</evidence>
<feature type="compositionally biased region" description="Basic and acidic residues" evidence="3">
    <location>
        <begin position="193"/>
        <end position="203"/>
    </location>
</feature>
<organism evidence="5 6">
    <name type="scientific">Salix viminalis</name>
    <name type="common">Common osier</name>
    <name type="synonym">Basket willow</name>
    <dbReference type="NCBI Taxonomy" id="40686"/>
    <lineage>
        <taxon>Eukaryota</taxon>
        <taxon>Viridiplantae</taxon>
        <taxon>Streptophyta</taxon>
        <taxon>Embryophyta</taxon>
        <taxon>Tracheophyta</taxon>
        <taxon>Spermatophyta</taxon>
        <taxon>Magnoliopsida</taxon>
        <taxon>eudicotyledons</taxon>
        <taxon>Gunneridae</taxon>
        <taxon>Pentapetalae</taxon>
        <taxon>rosids</taxon>
        <taxon>fabids</taxon>
        <taxon>Malpighiales</taxon>
        <taxon>Salicaceae</taxon>
        <taxon>Saliceae</taxon>
        <taxon>Salix</taxon>
    </lineage>
</organism>
<evidence type="ECO:0000256" key="1">
    <source>
        <dbReference type="ARBA" id="ARBA00022664"/>
    </source>
</evidence>
<dbReference type="Proteomes" id="UP001151529">
    <property type="component" value="Chromosome 3"/>
</dbReference>
<dbReference type="GO" id="GO:0080156">
    <property type="term" value="P:mitochondrial mRNA modification"/>
    <property type="evidence" value="ECO:0007669"/>
    <property type="project" value="TreeGrafter"/>
</dbReference>
<protein>
    <submittedName>
        <fullName evidence="5">MULTIPLE ORGANELLAR RNA EDITING FACTOR 2 CHLOROPLASTIC-RELATED-RELATED</fullName>
    </submittedName>
</protein>
<dbReference type="PANTHER" id="PTHR31346">
    <property type="entry name" value="MULTIPLE ORGANELLAR RNA EDITING FACTOR 2, CHLOROPLASTIC-RELATED-RELATED"/>
    <property type="match status" value="1"/>
</dbReference>
<proteinExistence type="predicted"/>
<keyword evidence="6" id="KW-1185">Reference proteome</keyword>
<dbReference type="AlphaFoldDB" id="A0A9Q0T850"/>
<dbReference type="OrthoDB" id="1706674at2759"/>
<feature type="domain" description="MORF/ORRM1/DAG-like MORF" evidence="4">
    <location>
        <begin position="86"/>
        <end position="179"/>
    </location>
</feature>
<dbReference type="GO" id="GO:0016554">
    <property type="term" value="P:cytidine to uridine editing"/>
    <property type="evidence" value="ECO:0007669"/>
    <property type="project" value="InterPro"/>
</dbReference>
<dbReference type="InterPro" id="IPR054059">
    <property type="entry name" value="MORF/ORRM1/DAG-like_MORF"/>
</dbReference>
<dbReference type="Pfam" id="PF21864">
    <property type="entry name" value="MORF_dom"/>
    <property type="match status" value="1"/>
</dbReference>
<feature type="compositionally biased region" description="Low complexity" evidence="3">
    <location>
        <begin position="35"/>
        <end position="58"/>
    </location>
</feature>
<dbReference type="GO" id="GO:0005739">
    <property type="term" value="C:mitochondrion"/>
    <property type="evidence" value="ECO:0007669"/>
    <property type="project" value="TreeGrafter"/>
</dbReference>
<feature type="compositionally biased region" description="Polar residues" evidence="3">
    <location>
        <begin position="393"/>
        <end position="417"/>
    </location>
</feature>
<dbReference type="EMBL" id="JAPFFL010000009">
    <property type="protein sequence ID" value="KAJ6704537.1"/>
    <property type="molecule type" value="Genomic_DNA"/>
</dbReference>
<evidence type="ECO:0000313" key="6">
    <source>
        <dbReference type="Proteomes" id="UP001151529"/>
    </source>
</evidence>
<keyword evidence="2" id="KW-0809">Transit peptide</keyword>
<feature type="compositionally biased region" description="Pro residues" evidence="3">
    <location>
        <begin position="25"/>
        <end position="34"/>
    </location>
</feature>
<comment type="caution">
    <text evidence="5">The sequence shown here is derived from an EMBL/GenBank/DDBJ whole genome shotgun (WGS) entry which is preliminary data.</text>
</comment>
<keyword evidence="1" id="KW-0507">mRNA processing</keyword>
<evidence type="ECO:0000256" key="3">
    <source>
        <dbReference type="SAM" id="MobiDB-lite"/>
    </source>
</evidence>
<evidence type="ECO:0000313" key="5">
    <source>
        <dbReference type="EMBL" id="KAJ6704537.1"/>
    </source>
</evidence>
<feature type="compositionally biased region" description="Low complexity" evidence="3">
    <location>
        <begin position="281"/>
        <end position="335"/>
    </location>
</feature>
<feature type="region of interest" description="Disordered" evidence="3">
    <location>
        <begin position="23"/>
        <end position="58"/>
    </location>
</feature>
<feature type="region of interest" description="Disordered" evidence="3">
    <location>
        <begin position="172"/>
        <end position="477"/>
    </location>
</feature>
<reference evidence="5" key="2">
    <citation type="journal article" date="2023" name="Int. J. Mol. Sci.">
        <title>De Novo Assembly and Annotation of 11 Diverse Shrub Willow (Salix) Genomes Reveals Novel Gene Organization in Sex-Linked Regions.</title>
        <authorList>
            <person name="Hyden B."/>
            <person name="Feng K."/>
            <person name="Yates T.B."/>
            <person name="Jawdy S."/>
            <person name="Cereghino C."/>
            <person name="Smart L.B."/>
            <person name="Muchero W."/>
        </authorList>
    </citation>
    <scope>NUCLEOTIDE SEQUENCE [LARGE SCALE GENOMIC DNA]</scope>
    <source>
        <tissue evidence="5">Shoot tip</tissue>
    </source>
</reference>
<feature type="compositionally biased region" description="Polar residues" evidence="3">
    <location>
        <begin position="270"/>
        <end position="280"/>
    </location>
</feature>
<dbReference type="GO" id="GO:0006397">
    <property type="term" value="P:mRNA processing"/>
    <property type="evidence" value="ECO:0007669"/>
    <property type="project" value="UniProtKB-KW"/>
</dbReference>
<feature type="compositionally biased region" description="Polar residues" evidence="3">
    <location>
        <begin position="447"/>
        <end position="460"/>
    </location>
</feature>
<name>A0A9Q0T850_SALVM</name>
<gene>
    <name evidence="5" type="ORF">OIU85_030358</name>
</gene>
<dbReference type="PANTHER" id="PTHR31346:SF5">
    <property type="entry name" value="MULTIPLE ORGANELLAR RNA EDITING FACTOR 1, MITOCHONDRIAL"/>
    <property type="match status" value="1"/>
</dbReference>
<sequence>MALRLLHLRRTLTLLSSTLQRPLSTPVPIPPSSPHSPTIISRSPVFTGTRGSMMSTTTTRPEKKYKLYEDGDEITEDTILFPGCDYNHWLITVDFPKEPKPSPEEMVATYERICAQGLNISIEEAKMKIYACSTTTYQGFQALMSEQESEKFKDVPGVVFVLPDSYIDPVNKEYGGDKYENGVITPRPPPVHRGGERRYDRNRSPPRFNQQGGPMPNHQGPPPQYSQQGHMQGGGSNYGPRQNYPPQQNHGPPMPGGSMPMNNRDHSPGGRNTDQGQQGSLYPPGQQGYNQGQPGNLYPPGQQGYNQGQQGNLYPPGQQRYNQGQQGYNQGQQGNHYAPDQRSFLQGHPSNHGSPGPRDYRGGDRNYSPTRAGNYGQVGNADIGQHQPGDGQRSAQMEQRSTQGEQGNYAPTGQPGWSDQARHPPIRNFGQGGNTGYGQPNLGEGPRSTQMEQRSTQGEQGNYAPTGKPGWSDKGGY</sequence>
<dbReference type="InterPro" id="IPR039206">
    <property type="entry name" value="MORF/ORRM1/DAG-like"/>
</dbReference>
<reference evidence="5" key="1">
    <citation type="submission" date="2022-11" db="EMBL/GenBank/DDBJ databases">
        <authorList>
            <person name="Hyden B.L."/>
            <person name="Feng K."/>
            <person name="Yates T."/>
            <person name="Jawdy S."/>
            <person name="Smart L.B."/>
            <person name="Muchero W."/>
        </authorList>
    </citation>
    <scope>NUCLEOTIDE SEQUENCE</scope>
    <source>
        <tissue evidence="5">Shoot tip</tissue>
    </source>
</reference>
<accession>A0A9Q0T850</accession>
<evidence type="ECO:0000256" key="2">
    <source>
        <dbReference type="ARBA" id="ARBA00022946"/>
    </source>
</evidence>